<keyword evidence="4" id="KW-1185">Reference proteome</keyword>
<keyword evidence="1" id="KW-0813">Transport</keyword>
<accession>A0A1E3Q512</accession>
<dbReference type="OrthoDB" id="8061355at2759"/>
<reference evidence="3 4" key="1">
    <citation type="journal article" date="2016" name="Proc. Natl. Acad. Sci. U.S.A.">
        <title>Comparative genomics of biotechnologically important yeasts.</title>
        <authorList>
            <person name="Riley R."/>
            <person name="Haridas S."/>
            <person name="Wolfe K.H."/>
            <person name="Lopes M.R."/>
            <person name="Hittinger C.T."/>
            <person name="Goeker M."/>
            <person name="Salamov A.A."/>
            <person name="Wisecaver J.H."/>
            <person name="Long T.M."/>
            <person name="Calvey C.H."/>
            <person name="Aerts A.L."/>
            <person name="Barry K.W."/>
            <person name="Choi C."/>
            <person name="Clum A."/>
            <person name="Coughlan A.Y."/>
            <person name="Deshpande S."/>
            <person name="Douglass A.P."/>
            <person name="Hanson S.J."/>
            <person name="Klenk H.-P."/>
            <person name="LaButti K.M."/>
            <person name="Lapidus A."/>
            <person name="Lindquist E.A."/>
            <person name="Lipzen A.M."/>
            <person name="Meier-Kolthoff J.P."/>
            <person name="Ohm R.A."/>
            <person name="Otillar R.P."/>
            <person name="Pangilinan J.L."/>
            <person name="Peng Y."/>
            <person name="Rokas A."/>
            <person name="Rosa C.A."/>
            <person name="Scheuner C."/>
            <person name="Sibirny A.A."/>
            <person name="Slot J.C."/>
            <person name="Stielow J.B."/>
            <person name="Sun H."/>
            <person name="Kurtzman C.P."/>
            <person name="Blackwell M."/>
            <person name="Grigoriev I.V."/>
            <person name="Jeffries T.W."/>
        </authorList>
    </citation>
    <scope>NUCLEOTIDE SEQUENCE [LARGE SCALE GENOMIC DNA]</scope>
    <source>
        <strain evidence="3 4">NRRL Y-11557</strain>
    </source>
</reference>
<keyword evidence="2" id="KW-0677">Repeat</keyword>
<dbReference type="GO" id="GO:0140359">
    <property type="term" value="F:ABC-type transporter activity"/>
    <property type="evidence" value="ECO:0007669"/>
    <property type="project" value="InterPro"/>
</dbReference>
<dbReference type="STRING" id="675824.A0A1E3Q512"/>
<evidence type="ECO:0000313" key="3">
    <source>
        <dbReference type="EMBL" id="ODQ72776.1"/>
    </source>
</evidence>
<gene>
    <name evidence="3" type="ORF">LIPSTDRAFT_4149</name>
</gene>
<dbReference type="Gene3D" id="3.40.50.300">
    <property type="entry name" value="P-loop containing nucleotide triphosphate hydrolases"/>
    <property type="match status" value="1"/>
</dbReference>
<dbReference type="PANTHER" id="PTHR19229:SF36">
    <property type="entry name" value="ATP-BINDING CASSETTE SUB-FAMILY A MEMBER 2"/>
    <property type="match status" value="1"/>
</dbReference>
<name>A0A1E3Q512_LIPST</name>
<organism evidence="3 4">
    <name type="scientific">Lipomyces starkeyi NRRL Y-11557</name>
    <dbReference type="NCBI Taxonomy" id="675824"/>
    <lineage>
        <taxon>Eukaryota</taxon>
        <taxon>Fungi</taxon>
        <taxon>Dikarya</taxon>
        <taxon>Ascomycota</taxon>
        <taxon>Saccharomycotina</taxon>
        <taxon>Lipomycetes</taxon>
        <taxon>Lipomycetales</taxon>
        <taxon>Lipomycetaceae</taxon>
        <taxon>Lipomyces</taxon>
    </lineage>
</organism>
<dbReference type="InterPro" id="IPR026082">
    <property type="entry name" value="ABCA"/>
</dbReference>
<dbReference type="PANTHER" id="PTHR19229">
    <property type="entry name" value="ATP-BINDING CASSETTE TRANSPORTER SUBFAMILY A ABCA"/>
    <property type="match status" value="1"/>
</dbReference>
<dbReference type="InterPro" id="IPR027417">
    <property type="entry name" value="P-loop_NTPase"/>
</dbReference>
<dbReference type="GO" id="GO:0016020">
    <property type="term" value="C:membrane"/>
    <property type="evidence" value="ECO:0007669"/>
    <property type="project" value="InterPro"/>
</dbReference>
<evidence type="ECO:0000313" key="4">
    <source>
        <dbReference type="Proteomes" id="UP000094385"/>
    </source>
</evidence>
<evidence type="ECO:0000256" key="1">
    <source>
        <dbReference type="ARBA" id="ARBA00022448"/>
    </source>
</evidence>
<dbReference type="Proteomes" id="UP000094385">
    <property type="component" value="Unassembled WGS sequence"/>
</dbReference>
<evidence type="ECO:0000256" key="2">
    <source>
        <dbReference type="ARBA" id="ARBA00022737"/>
    </source>
</evidence>
<dbReference type="SUPFAM" id="SSF52540">
    <property type="entry name" value="P-loop containing nucleoside triphosphate hydrolases"/>
    <property type="match status" value="1"/>
</dbReference>
<dbReference type="EMBL" id="KV454295">
    <property type="protein sequence ID" value="ODQ72776.1"/>
    <property type="molecule type" value="Genomic_DNA"/>
</dbReference>
<proteinExistence type="predicted"/>
<sequence length="154" mass="16825">MAAKLSGCNRRKLPLGIALMAHPTVLLLDEPSSGMDAASKRLMWRTLAHVAGGRSILLTTHSMDSMEEADVLASRAGILAKNLLAVGSSVRLRAGYGNFYYIQIIDVDGALATEGPMQRIVRWAKDTFAGHKVRVEDVMYHGQVKLATRVKYKS</sequence>
<protein>
    <recommendedName>
        <fullName evidence="5">ATPase AAA-type core domain-containing protein</fullName>
    </recommendedName>
</protein>
<dbReference type="GO" id="GO:0005319">
    <property type="term" value="F:lipid transporter activity"/>
    <property type="evidence" value="ECO:0007669"/>
    <property type="project" value="TreeGrafter"/>
</dbReference>
<evidence type="ECO:0008006" key="5">
    <source>
        <dbReference type="Google" id="ProtNLM"/>
    </source>
</evidence>
<dbReference type="AlphaFoldDB" id="A0A1E3Q512"/>